<protein>
    <recommendedName>
        <fullName evidence="6">tRNA(Ile)-lysidine synthase</fullName>
        <ecNumber evidence="6">6.3.4.19</ecNumber>
    </recommendedName>
    <alternativeName>
        <fullName evidence="6">tRNA(Ile)-2-lysyl-cytidine synthase</fullName>
    </alternativeName>
    <alternativeName>
        <fullName evidence="6">tRNA(Ile)-lysidine synthetase</fullName>
    </alternativeName>
</protein>
<organism evidence="8 9">
    <name type="scientific">Shimia gijangensis</name>
    <dbReference type="NCBI Taxonomy" id="1470563"/>
    <lineage>
        <taxon>Bacteria</taxon>
        <taxon>Pseudomonadati</taxon>
        <taxon>Pseudomonadota</taxon>
        <taxon>Alphaproteobacteria</taxon>
        <taxon>Rhodobacterales</taxon>
        <taxon>Roseobacteraceae</taxon>
    </lineage>
</organism>
<dbReference type="GO" id="GO:0006400">
    <property type="term" value="P:tRNA modification"/>
    <property type="evidence" value="ECO:0007669"/>
    <property type="project" value="UniProtKB-UniRule"/>
</dbReference>
<dbReference type="GO" id="GO:0032267">
    <property type="term" value="F:tRNA(Ile)-lysidine synthase activity"/>
    <property type="evidence" value="ECO:0007669"/>
    <property type="project" value="UniProtKB-EC"/>
</dbReference>
<proteinExistence type="inferred from homology"/>
<keyword evidence="2 6" id="KW-0819">tRNA processing</keyword>
<comment type="catalytic activity">
    <reaction evidence="5 6">
        <text>cytidine(34) in tRNA(Ile2) + L-lysine + ATP = lysidine(34) in tRNA(Ile2) + AMP + diphosphate + H(+)</text>
        <dbReference type="Rhea" id="RHEA:43744"/>
        <dbReference type="Rhea" id="RHEA-COMP:10625"/>
        <dbReference type="Rhea" id="RHEA-COMP:10670"/>
        <dbReference type="ChEBI" id="CHEBI:15378"/>
        <dbReference type="ChEBI" id="CHEBI:30616"/>
        <dbReference type="ChEBI" id="CHEBI:32551"/>
        <dbReference type="ChEBI" id="CHEBI:33019"/>
        <dbReference type="ChEBI" id="CHEBI:82748"/>
        <dbReference type="ChEBI" id="CHEBI:83665"/>
        <dbReference type="ChEBI" id="CHEBI:456215"/>
        <dbReference type="EC" id="6.3.4.19"/>
    </reaction>
</comment>
<feature type="domain" description="tRNA(Ile)-lysidine/2-thiocytidine synthase N-terminal" evidence="7">
    <location>
        <begin position="26"/>
        <end position="204"/>
    </location>
</feature>
<evidence type="ECO:0000259" key="7">
    <source>
        <dbReference type="Pfam" id="PF01171"/>
    </source>
</evidence>
<dbReference type="InterPro" id="IPR011063">
    <property type="entry name" value="TilS/TtcA_N"/>
</dbReference>
<dbReference type="OrthoDB" id="9807403at2"/>
<evidence type="ECO:0000256" key="2">
    <source>
        <dbReference type="ARBA" id="ARBA00022694"/>
    </source>
</evidence>
<dbReference type="InterPro" id="IPR012094">
    <property type="entry name" value="tRNA_Ile_lys_synt"/>
</dbReference>
<dbReference type="GO" id="GO:0005737">
    <property type="term" value="C:cytoplasm"/>
    <property type="evidence" value="ECO:0007669"/>
    <property type="project" value="UniProtKB-SubCell"/>
</dbReference>
<reference evidence="9" key="1">
    <citation type="submission" date="2016-11" db="EMBL/GenBank/DDBJ databases">
        <authorList>
            <person name="Varghese N."/>
            <person name="Submissions S."/>
        </authorList>
    </citation>
    <scope>NUCLEOTIDE SEQUENCE [LARGE SCALE GENOMIC DNA]</scope>
    <source>
        <strain evidence="9">DSM 100564</strain>
    </source>
</reference>
<dbReference type="InterPro" id="IPR014729">
    <property type="entry name" value="Rossmann-like_a/b/a_fold"/>
</dbReference>
<dbReference type="InterPro" id="IPR012795">
    <property type="entry name" value="tRNA_Ile_lys_synt_N"/>
</dbReference>
<dbReference type="PANTHER" id="PTHR43033">
    <property type="entry name" value="TRNA(ILE)-LYSIDINE SYNTHASE-RELATED"/>
    <property type="match status" value="1"/>
</dbReference>
<evidence type="ECO:0000313" key="8">
    <source>
        <dbReference type="EMBL" id="SHJ33221.1"/>
    </source>
</evidence>
<keyword evidence="1 6" id="KW-0436">Ligase</keyword>
<dbReference type="Proteomes" id="UP000183982">
    <property type="component" value="Unassembled WGS sequence"/>
</dbReference>
<dbReference type="Gene3D" id="3.40.50.620">
    <property type="entry name" value="HUPs"/>
    <property type="match status" value="1"/>
</dbReference>
<gene>
    <name evidence="6" type="primary">tilS</name>
    <name evidence="8" type="ORF">SAMN05444000_107100</name>
</gene>
<dbReference type="Pfam" id="PF01171">
    <property type="entry name" value="ATP_bind_3"/>
    <property type="match status" value="1"/>
</dbReference>
<name>A0A1M6IFK6_9RHOB</name>
<keyword evidence="6" id="KW-0963">Cytoplasm</keyword>
<dbReference type="STRING" id="1470563.SAMN05444000_107100"/>
<comment type="similarity">
    <text evidence="6">Belongs to the tRNA(Ile)-lysidine synthase family.</text>
</comment>
<dbReference type="GO" id="GO:0005524">
    <property type="term" value="F:ATP binding"/>
    <property type="evidence" value="ECO:0007669"/>
    <property type="project" value="UniProtKB-UniRule"/>
</dbReference>
<dbReference type="RefSeq" id="WP_073251454.1">
    <property type="nucleotide sequence ID" value="NZ_FQZQ01000007.1"/>
</dbReference>
<keyword evidence="9" id="KW-1185">Reference proteome</keyword>
<keyword evidence="3 6" id="KW-0547">Nucleotide-binding</keyword>
<evidence type="ECO:0000256" key="6">
    <source>
        <dbReference type="HAMAP-Rule" id="MF_01161"/>
    </source>
</evidence>
<dbReference type="CDD" id="cd01992">
    <property type="entry name" value="TilS_N"/>
    <property type="match status" value="1"/>
</dbReference>
<dbReference type="EMBL" id="FQZQ01000007">
    <property type="protein sequence ID" value="SHJ33221.1"/>
    <property type="molecule type" value="Genomic_DNA"/>
</dbReference>
<sequence length="415" mass="45020">MPVTATNAELAASLDLHFLHGAPRSVGVAVSGGSDSVALLHLVVGWAQSNNVGVRAVTIDHGLRAEARSEIEHVAGICQSLGVPHDVALWSDWDGSGNLQAMARDARYRLLADWAADHGVDQIVLGHTQNDQAETFLMRLSRKAGVDGLAAMDSHFQRNGQNFGRPLLDVSRQTLRAYLSEIGETWCEDASNSDPRFSRVRAREVLGHLASLDIDAGALAAVSNNLSMARSALEFYTDERARQCCTLDRGDIVFDRATLMRPPFEIENRLVTAAIKWVSGAPYAPRSEAMMGVAQALMDQKTTTLSGCLVMATGQTVRIMREYKAVQDLVTVSPRWDRWALTGPWHGGLQVRALGKDGLRTLTDWRAAGLPRASLLASPSVWQDDTLIAAPLAAFGEGWTASLLQERAKFLSLTG</sequence>
<accession>A0A1M6IFK6</accession>
<dbReference type="PANTHER" id="PTHR43033:SF1">
    <property type="entry name" value="TRNA(ILE)-LYSIDINE SYNTHASE-RELATED"/>
    <property type="match status" value="1"/>
</dbReference>
<dbReference type="AlphaFoldDB" id="A0A1M6IFK6"/>
<evidence type="ECO:0000256" key="1">
    <source>
        <dbReference type="ARBA" id="ARBA00022598"/>
    </source>
</evidence>
<feature type="binding site" evidence="6">
    <location>
        <begin position="31"/>
        <end position="36"/>
    </location>
    <ligand>
        <name>ATP</name>
        <dbReference type="ChEBI" id="CHEBI:30616"/>
    </ligand>
</feature>
<comment type="domain">
    <text evidence="6">The N-terminal region contains the highly conserved SGGXDS motif, predicted to be a P-loop motif involved in ATP binding.</text>
</comment>
<comment type="function">
    <text evidence="6">Ligates lysine onto the cytidine present at position 34 of the AUA codon-specific tRNA(Ile) that contains the anticodon CAU, in an ATP-dependent manner. Cytidine is converted to lysidine, thus changing the amino acid specificity of the tRNA from methionine to isoleucine.</text>
</comment>
<keyword evidence="4 6" id="KW-0067">ATP-binding</keyword>
<dbReference type="NCBIfam" id="TIGR02432">
    <property type="entry name" value="lysidine_TilS_N"/>
    <property type="match status" value="1"/>
</dbReference>
<dbReference type="EC" id="6.3.4.19" evidence="6"/>
<evidence type="ECO:0000256" key="4">
    <source>
        <dbReference type="ARBA" id="ARBA00022840"/>
    </source>
</evidence>
<evidence type="ECO:0000256" key="5">
    <source>
        <dbReference type="ARBA" id="ARBA00048539"/>
    </source>
</evidence>
<evidence type="ECO:0000313" key="9">
    <source>
        <dbReference type="Proteomes" id="UP000183982"/>
    </source>
</evidence>
<comment type="subcellular location">
    <subcellularLocation>
        <location evidence="6">Cytoplasm</location>
    </subcellularLocation>
</comment>
<dbReference type="HAMAP" id="MF_01161">
    <property type="entry name" value="tRNA_Ile_lys_synt"/>
    <property type="match status" value="1"/>
</dbReference>
<evidence type="ECO:0000256" key="3">
    <source>
        <dbReference type="ARBA" id="ARBA00022741"/>
    </source>
</evidence>
<dbReference type="SUPFAM" id="SSF52402">
    <property type="entry name" value="Adenine nucleotide alpha hydrolases-like"/>
    <property type="match status" value="1"/>
</dbReference>